<keyword evidence="3 5" id="KW-1133">Transmembrane helix</keyword>
<dbReference type="STRING" id="6198.A0A074ZAU0"/>
<dbReference type="AlphaFoldDB" id="A0A074ZAU0"/>
<name>A0A074ZAU0_OPIVI</name>
<proteinExistence type="predicted"/>
<evidence type="ECO:0000256" key="5">
    <source>
        <dbReference type="SAM" id="Phobius"/>
    </source>
</evidence>
<dbReference type="GeneID" id="20322247"/>
<evidence type="ECO:0000256" key="4">
    <source>
        <dbReference type="ARBA" id="ARBA00023136"/>
    </source>
</evidence>
<dbReference type="PANTHER" id="PTHR19282:SF544">
    <property type="entry name" value="TETRASPANIN"/>
    <property type="match status" value="1"/>
</dbReference>
<dbReference type="Gene3D" id="1.10.1450.10">
    <property type="entry name" value="Tetraspanin"/>
    <property type="match status" value="1"/>
</dbReference>
<protein>
    <recommendedName>
        <fullName evidence="8">Tetraspanin</fullName>
    </recommendedName>
</protein>
<feature type="transmembrane region" description="Helical" evidence="5">
    <location>
        <begin position="102"/>
        <end position="125"/>
    </location>
</feature>
<evidence type="ECO:0000313" key="7">
    <source>
        <dbReference type="Proteomes" id="UP000054324"/>
    </source>
</evidence>
<accession>A0A074ZAU0</accession>
<keyword evidence="4 5" id="KW-0472">Membrane</keyword>
<evidence type="ECO:0000256" key="2">
    <source>
        <dbReference type="ARBA" id="ARBA00022692"/>
    </source>
</evidence>
<dbReference type="PANTHER" id="PTHR19282">
    <property type="entry name" value="TETRASPANIN"/>
    <property type="match status" value="1"/>
</dbReference>
<sequence>MKACFVISKIALFVLNFLFVLIGLIILAQGIWVVVDSRSFFETLAFFSKMDSSVLELYADTEFVLAAGGVLIGIGTIMFLLNIIGCWGVVSEHRGLLITYSTFMSFIFAITILGIILLFALSGVWQAAVNTTVSQLFSTNYVGTLGAHEVSAYDPFSLAIDAVMITFKCCGINGPDDFSSSATAKAWFANGRKFKELIDDAVALPAACCRYTNTSFFANQRYNEFLNYMEDQNCPAKPPKAFYNASCVSMIPVALEMNKVPIIVTTVIVLALEVFRNRCLRTIAHVGWCPRICNEAVGWRALSCATGTSIEECVQHQKLRWLGHVLRMPNHRLPKRVLFSMPNQEWRKQRGGQPLTWQRSMKEITNSMGAVGATRLPGWGPRDPPCAWL</sequence>
<evidence type="ECO:0000313" key="6">
    <source>
        <dbReference type="EMBL" id="KER24223.1"/>
    </source>
</evidence>
<dbReference type="PRINTS" id="PR00259">
    <property type="entry name" value="TMFOUR"/>
</dbReference>
<dbReference type="Pfam" id="PF00335">
    <property type="entry name" value="Tetraspanin"/>
    <property type="match status" value="1"/>
</dbReference>
<dbReference type="EMBL" id="KL596818">
    <property type="protein sequence ID" value="KER24223.1"/>
    <property type="molecule type" value="Genomic_DNA"/>
</dbReference>
<feature type="transmembrane region" description="Helical" evidence="5">
    <location>
        <begin position="63"/>
        <end position="90"/>
    </location>
</feature>
<reference evidence="6 7" key="1">
    <citation type="submission" date="2013-11" db="EMBL/GenBank/DDBJ databases">
        <title>Opisthorchis viverrini - life in the bile duct.</title>
        <authorList>
            <person name="Young N.D."/>
            <person name="Nagarajan N."/>
            <person name="Lin S.J."/>
            <person name="Korhonen P.K."/>
            <person name="Jex A.R."/>
            <person name="Hall R.S."/>
            <person name="Safavi-Hemami H."/>
            <person name="Kaewkong W."/>
            <person name="Bertrand D."/>
            <person name="Gao S."/>
            <person name="Seet Q."/>
            <person name="Wongkham S."/>
            <person name="Teh B.T."/>
            <person name="Wongkham C."/>
            <person name="Intapan P.M."/>
            <person name="Maleewong W."/>
            <person name="Yang X."/>
            <person name="Hu M."/>
            <person name="Wang Z."/>
            <person name="Hofmann A."/>
            <person name="Sternberg P.W."/>
            <person name="Tan P."/>
            <person name="Wang J."/>
            <person name="Gasser R.B."/>
        </authorList>
    </citation>
    <scope>NUCLEOTIDE SEQUENCE [LARGE SCALE GENOMIC DNA]</scope>
</reference>
<dbReference type="GO" id="GO:0005886">
    <property type="term" value="C:plasma membrane"/>
    <property type="evidence" value="ECO:0007669"/>
    <property type="project" value="TreeGrafter"/>
</dbReference>
<dbReference type="RefSeq" id="XP_009172027.1">
    <property type="nucleotide sequence ID" value="XM_009173763.1"/>
</dbReference>
<dbReference type="CTD" id="20322247"/>
<feature type="transmembrane region" description="Helical" evidence="5">
    <location>
        <begin position="12"/>
        <end position="35"/>
    </location>
</feature>
<gene>
    <name evidence="6" type="ORF">T265_08068</name>
</gene>
<dbReference type="KEGG" id="ovi:T265_08068"/>
<evidence type="ECO:0000256" key="3">
    <source>
        <dbReference type="ARBA" id="ARBA00022989"/>
    </source>
</evidence>
<dbReference type="OrthoDB" id="6254918at2759"/>
<comment type="subcellular location">
    <subcellularLocation>
        <location evidence="1">Membrane</location>
        <topology evidence="1">Multi-pass membrane protein</topology>
    </subcellularLocation>
</comment>
<evidence type="ECO:0008006" key="8">
    <source>
        <dbReference type="Google" id="ProtNLM"/>
    </source>
</evidence>
<keyword evidence="7" id="KW-1185">Reference proteome</keyword>
<organism evidence="6 7">
    <name type="scientific">Opisthorchis viverrini</name>
    <name type="common">Southeast Asian liver fluke</name>
    <dbReference type="NCBI Taxonomy" id="6198"/>
    <lineage>
        <taxon>Eukaryota</taxon>
        <taxon>Metazoa</taxon>
        <taxon>Spiralia</taxon>
        <taxon>Lophotrochozoa</taxon>
        <taxon>Platyhelminthes</taxon>
        <taxon>Trematoda</taxon>
        <taxon>Digenea</taxon>
        <taxon>Opisthorchiida</taxon>
        <taxon>Opisthorchiata</taxon>
        <taxon>Opisthorchiidae</taxon>
        <taxon>Opisthorchis</taxon>
    </lineage>
</organism>
<dbReference type="InterPro" id="IPR008952">
    <property type="entry name" value="Tetraspanin_EC2_sf"/>
</dbReference>
<evidence type="ECO:0000256" key="1">
    <source>
        <dbReference type="ARBA" id="ARBA00004141"/>
    </source>
</evidence>
<dbReference type="Proteomes" id="UP000054324">
    <property type="component" value="Unassembled WGS sequence"/>
</dbReference>
<keyword evidence="2 5" id="KW-0812">Transmembrane</keyword>
<dbReference type="InterPro" id="IPR018499">
    <property type="entry name" value="Tetraspanin/Peripherin"/>
</dbReference>